<comment type="function">
    <text evidence="13">Cell wall formation.</text>
</comment>
<comment type="cofactor">
    <cofactor evidence="15">
        <name>Mg(2+)</name>
        <dbReference type="ChEBI" id="CHEBI:18420"/>
    </cofactor>
    <cofactor evidence="15">
        <name>Mn(2+)</name>
        <dbReference type="ChEBI" id="CHEBI:29035"/>
    </cofactor>
    <text evidence="15">Binds 2 magnesium or manganese ions per subunit.</text>
</comment>
<dbReference type="InterPro" id="IPR005905">
    <property type="entry name" value="D_ala_D_ala"/>
</dbReference>
<dbReference type="NCBIfam" id="TIGR01205">
    <property type="entry name" value="D_ala_D_alaTIGR"/>
    <property type="match status" value="1"/>
</dbReference>
<dbReference type="UniPathway" id="UPA00219"/>
<dbReference type="GO" id="GO:0005829">
    <property type="term" value="C:cytosol"/>
    <property type="evidence" value="ECO:0007669"/>
    <property type="project" value="TreeGrafter"/>
</dbReference>
<dbReference type="OrthoDB" id="9813261at2"/>
<dbReference type="KEGG" id="mri:Mal4_25160"/>
<keyword evidence="5 13" id="KW-0963">Cytoplasm</keyword>
<feature type="binding site" evidence="15">
    <location>
        <position position="261"/>
    </location>
    <ligand>
        <name>Mg(2+)</name>
        <dbReference type="ChEBI" id="CHEBI:18420"/>
        <label>1</label>
    </ligand>
</feature>
<feature type="binding site" evidence="15">
    <location>
        <position position="274"/>
    </location>
    <ligand>
        <name>Mg(2+)</name>
        <dbReference type="ChEBI" id="CHEBI:18420"/>
        <label>2</label>
    </ligand>
</feature>
<comment type="catalytic activity">
    <reaction evidence="12 13">
        <text>2 D-alanine + ATP = D-alanyl-D-alanine + ADP + phosphate + H(+)</text>
        <dbReference type="Rhea" id="RHEA:11224"/>
        <dbReference type="ChEBI" id="CHEBI:15378"/>
        <dbReference type="ChEBI" id="CHEBI:30616"/>
        <dbReference type="ChEBI" id="CHEBI:43474"/>
        <dbReference type="ChEBI" id="CHEBI:57416"/>
        <dbReference type="ChEBI" id="CHEBI:57822"/>
        <dbReference type="ChEBI" id="CHEBI:456216"/>
        <dbReference type="EC" id="6.3.2.4"/>
    </reaction>
</comment>
<evidence type="ECO:0000256" key="6">
    <source>
        <dbReference type="ARBA" id="ARBA00022598"/>
    </source>
</evidence>
<keyword evidence="19" id="KW-1185">Reference proteome</keyword>
<keyword evidence="9 13" id="KW-0133">Cell shape</keyword>
<dbReference type="GO" id="GO:0008360">
    <property type="term" value="P:regulation of cell shape"/>
    <property type="evidence" value="ECO:0007669"/>
    <property type="project" value="UniProtKB-KW"/>
</dbReference>
<dbReference type="GO" id="GO:0005524">
    <property type="term" value="F:ATP binding"/>
    <property type="evidence" value="ECO:0007669"/>
    <property type="project" value="UniProtKB-UniRule"/>
</dbReference>
<dbReference type="PIRSF" id="PIRSF039102">
    <property type="entry name" value="Ddl/VanB"/>
    <property type="match status" value="1"/>
</dbReference>
<evidence type="ECO:0000313" key="18">
    <source>
        <dbReference type="EMBL" id="QDU38192.1"/>
    </source>
</evidence>
<dbReference type="HAMAP" id="MF_00047">
    <property type="entry name" value="Dala_Dala_lig"/>
    <property type="match status" value="1"/>
</dbReference>
<evidence type="ECO:0000256" key="16">
    <source>
        <dbReference type="PROSITE-ProRule" id="PRU00409"/>
    </source>
</evidence>
<keyword evidence="15" id="KW-0479">Metal-binding</keyword>
<feature type="domain" description="ATP-grasp" evidence="17">
    <location>
        <begin position="109"/>
        <end position="307"/>
    </location>
</feature>
<protein>
    <recommendedName>
        <fullName evidence="4 13">D-alanine--D-alanine ligase</fullName>
        <ecNumber evidence="4 13">6.3.2.4</ecNumber>
    </recommendedName>
    <alternativeName>
        <fullName evidence="13">D-Ala-D-Ala ligase</fullName>
    </alternativeName>
    <alternativeName>
        <fullName evidence="13">D-alanylalanine synthetase</fullName>
    </alternativeName>
</protein>
<organism evidence="18 19">
    <name type="scientific">Maioricimonas rarisocia</name>
    <dbReference type="NCBI Taxonomy" id="2528026"/>
    <lineage>
        <taxon>Bacteria</taxon>
        <taxon>Pseudomonadati</taxon>
        <taxon>Planctomycetota</taxon>
        <taxon>Planctomycetia</taxon>
        <taxon>Planctomycetales</taxon>
        <taxon>Planctomycetaceae</taxon>
        <taxon>Maioricimonas</taxon>
    </lineage>
</organism>
<dbReference type="InterPro" id="IPR013815">
    <property type="entry name" value="ATP_grasp_subdomain_1"/>
</dbReference>
<dbReference type="AlphaFoldDB" id="A0A517Z6S8"/>
<evidence type="ECO:0000313" key="19">
    <source>
        <dbReference type="Proteomes" id="UP000320496"/>
    </source>
</evidence>
<feature type="active site" evidence="14">
    <location>
        <position position="285"/>
    </location>
</feature>
<dbReference type="Proteomes" id="UP000320496">
    <property type="component" value="Chromosome"/>
</dbReference>
<feature type="binding site" evidence="15">
    <location>
        <position position="276"/>
    </location>
    <ligand>
        <name>Mg(2+)</name>
        <dbReference type="ChEBI" id="CHEBI:18420"/>
        <label>2</label>
    </ligand>
</feature>
<dbReference type="InterPro" id="IPR000291">
    <property type="entry name" value="D-Ala_lig_Van_CS"/>
</dbReference>
<name>A0A517Z6S8_9PLAN</name>
<evidence type="ECO:0000256" key="15">
    <source>
        <dbReference type="PIRSR" id="PIRSR039102-3"/>
    </source>
</evidence>
<feature type="binding site" evidence="15">
    <location>
        <position position="274"/>
    </location>
    <ligand>
        <name>Mg(2+)</name>
        <dbReference type="ChEBI" id="CHEBI:18420"/>
        <label>1</label>
    </ligand>
</feature>
<dbReference type="GO" id="GO:0046872">
    <property type="term" value="F:metal ion binding"/>
    <property type="evidence" value="ECO:0007669"/>
    <property type="project" value="UniProtKB-KW"/>
</dbReference>
<evidence type="ECO:0000256" key="13">
    <source>
        <dbReference type="HAMAP-Rule" id="MF_00047"/>
    </source>
</evidence>
<evidence type="ECO:0000256" key="9">
    <source>
        <dbReference type="ARBA" id="ARBA00022960"/>
    </source>
</evidence>
<reference evidence="18 19" key="1">
    <citation type="submission" date="2019-02" db="EMBL/GenBank/DDBJ databases">
        <title>Deep-cultivation of Planctomycetes and their phenomic and genomic characterization uncovers novel biology.</title>
        <authorList>
            <person name="Wiegand S."/>
            <person name="Jogler M."/>
            <person name="Boedeker C."/>
            <person name="Pinto D."/>
            <person name="Vollmers J."/>
            <person name="Rivas-Marin E."/>
            <person name="Kohn T."/>
            <person name="Peeters S.H."/>
            <person name="Heuer A."/>
            <person name="Rast P."/>
            <person name="Oberbeckmann S."/>
            <person name="Bunk B."/>
            <person name="Jeske O."/>
            <person name="Meyerdierks A."/>
            <person name="Storesund J.E."/>
            <person name="Kallscheuer N."/>
            <person name="Luecker S."/>
            <person name="Lage O.M."/>
            <person name="Pohl T."/>
            <person name="Merkel B.J."/>
            <person name="Hornburger P."/>
            <person name="Mueller R.-W."/>
            <person name="Bruemmer F."/>
            <person name="Labrenz M."/>
            <person name="Spormann A.M."/>
            <person name="Op den Camp H."/>
            <person name="Overmann J."/>
            <person name="Amann R."/>
            <person name="Jetten M.S.M."/>
            <person name="Mascher T."/>
            <person name="Medema M.H."/>
            <person name="Devos D.P."/>
            <person name="Kaster A.-K."/>
            <person name="Ovreas L."/>
            <person name="Rohde M."/>
            <person name="Galperin M.Y."/>
            <person name="Jogler C."/>
        </authorList>
    </citation>
    <scope>NUCLEOTIDE SEQUENCE [LARGE SCALE GENOMIC DNA]</scope>
    <source>
        <strain evidence="18 19">Mal4</strain>
    </source>
</reference>
<keyword evidence="11 13" id="KW-0961">Cell wall biogenesis/degradation</keyword>
<sequence>MPAPDPTTNPLRVAVLYGGDSEEREISLESGEAVIEALRSRGHEVLPVDPLHQPLEKFSWTDVDVAFIALHGRFGEDGQVQQILETAQIPYTGSSAESSRLAFSKSAAKERMLLRDIPTPNYALIHSGDERARITAMASQIGYPLVAKPDQQGSSLGVRFVHEPGQLMSAIEDVFEFGTFCVLESVIAGEEWTVGVLDSLLLPPIRIEVPEGFYDFDSKYKDERTEYHVESGPLGTVAARVSHVGARAAAALGTAGLARIDVRVDGAGQPWVLEVNTVPGMTSHSLVPKSAAAIGWDFPELCDRTLRNALQRWHYLQTPRNSGSPRDSGVSRAAS</sequence>
<comment type="similarity">
    <text evidence="3 13">Belongs to the D-alanine--D-alanine ligase family.</text>
</comment>
<dbReference type="GO" id="GO:0009252">
    <property type="term" value="P:peptidoglycan biosynthetic process"/>
    <property type="evidence" value="ECO:0007669"/>
    <property type="project" value="UniProtKB-UniRule"/>
</dbReference>
<dbReference type="InterPro" id="IPR016185">
    <property type="entry name" value="PreATP-grasp_dom_sf"/>
</dbReference>
<dbReference type="EC" id="6.3.2.4" evidence="4 13"/>
<keyword evidence="8 16" id="KW-0067">ATP-binding</keyword>
<dbReference type="Pfam" id="PF07478">
    <property type="entry name" value="Dala_Dala_lig_C"/>
    <property type="match status" value="1"/>
</dbReference>
<dbReference type="InterPro" id="IPR011127">
    <property type="entry name" value="Dala_Dala_lig_N"/>
</dbReference>
<feature type="active site" evidence="14">
    <location>
        <position position="154"/>
    </location>
</feature>
<dbReference type="PANTHER" id="PTHR23132">
    <property type="entry name" value="D-ALANINE--D-ALANINE LIGASE"/>
    <property type="match status" value="1"/>
</dbReference>
<comment type="pathway">
    <text evidence="13">Cell wall biogenesis; peptidoglycan biosynthesis.</text>
</comment>
<feature type="active site" evidence="14">
    <location>
        <position position="23"/>
    </location>
</feature>
<dbReference type="Gene3D" id="3.40.50.20">
    <property type="match status" value="1"/>
</dbReference>
<evidence type="ECO:0000256" key="7">
    <source>
        <dbReference type="ARBA" id="ARBA00022741"/>
    </source>
</evidence>
<evidence type="ECO:0000256" key="8">
    <source>
        <dbReference type="ARBA" id="ARBA00022840"/>
    </source>
</evidence>
<dbReference type="EMBL" id="CP036275">
    <property type="protein sequence ID" value="QDU38192.1"/>
    <property type="molecule type" value="Genomic_DNA"/>
</dbReference>
<comment type="cofactor">
    <cofactor evidence="1">
        <name>Mn(2+)</name>
        <dbReference type="ChEBI" id="CHEBI:29035"/>
    </cofactor>
</comment>
<evidence type="ECO:0000256" key="1">
    <source>
        <dbReference type="ARBA" id="ARBA00001936"/>
    </source>
</evidence>
<keyword evidence="15" id="KW-0460">Magnesium</keyword>
<evidence type="ECO:0000256" key="12">
    <source>
        <dbReference type="ARBA" id="ARBA00047614"/>
    </source>
</evidence>
<proteinExistence type="inferred from homology"/>
<keyword evidence="7 16" id="KW-0547">Nucleotide-binding</keyword>
<keyword evidence="10 13" id="KW-0573">Peptidoglycan synthesis</keyword>
<dbReference type="InterPro" id="IPR011095">
    <property type="entry name" value="Dala_Dala_lig_C"/>
</dbReference>
<evidence type="ECO:0000256" key="11">
    <source>
        <dbReference type="ARBA" id="ARBA00023316"/>
    </source>
</evidence>
<dbReference type="SUPFAM" id="SSF52440">
    <property type="entry name" value="PreATP-grasp domain"/>
    <property type="match status" value="1"/>
</dbReference>
<dbReference type="GO" id="GO:0008716">
    <property type="term" value="F:D-alanine-D-alanine ligase activity"/>
    <property type="evidence" value="ECO:0007669"/>
    <property type="project" value="UniProtKB-UniRule"/>
</dbReference>
<evidence type="ECO:0000256" key="10">
    <source>
        <dbReference type="ARBA" id="ARBA00022984"/>
    </source>
</evidence>
<evidence type="ECO:0000256" key="5">
    <source>
        <dbReference type="ARBA" id="ARBA00022490"/>
    </source>
</evidence>
<dbReference type="Gene3D" id="3.30.470.20">
    <property type="entry name" value="ATP-grasp fold, B domain"/>
    <property type="match status" value="1"/>
</dbReference>
<evidence type="ECO:0000259" key="17">
    <source>
        <dbReference type="PROSITE" id="PS50975"/>
    </source>
</evidence>
<evidence type="ECO:0000256" key="4">
    <source>
        <dbReference type="ARBA" id="ARBA00012216"/>
    </source>
</evidence>
<comment type="subcellular location">
    <subcellularLocation>
        <location evidence="2 13">Cytoplasm</location>
    </subcellularLocation>
</comment>
<dbReference type="GO" id="GO:0071555">
    <property type="term" value="P:cell wall organization"/>
    <property type="evidence" value="ECO:0007669"/>
    <property type="project" value="UniProtKB-KW"/>
</dbReference>
<evidence type="ECO:0000256" key="14">
    <source>
        <dbReference type="PIRSR" id="PIRSR039102-1"/>
    </source>
</evidence>
<accession>A0A517Z6S8</accession>
<dbReference type="Pfam" id="PF01820">
    <property type="entry name" value="Dala_Dala_lig_N"/>
    <property type="match status" value="2"/>
</dbReference>
<dbReference type="NCBIfam" id="NF002378">
    <property type="entry name" value="PRK01372.1"/>
    <property type="match status" value="1"/>
</dbReference>
<dbReference type="PROSITE" id="PS50975">
    <property type="entry name" value="ATP_GRASP"/>
    <property type="match status" value="1"/>
</dbReference>
<dbReference type="SUPFAM" id="SSF56059">
    <property type="entry name" value="Glutathione synthetase ATP-binding domain-like"/>
    <property type="match status" value="1"/>
</dbReference>
<evidence type="ECO:0000256" key="2">
    <source>
        <dbReference type="ARBA" id="ARBA00004496"/>
    </source>
</evidence>
<dbReference type="PROSITE" id="PS00844">
    <property type="entry name" value="DALA_DALA_LIGASE_2"/>
    <property type="match status" value="1"/>
</dbReference>
<dbReference type="RefSeq" id="WP_145369503.1">
    <property type="nucleotide sequence ID" value="NZ_CP036275.1"/>
</dbReference>
<keyword evidence="15" id="KW-0464">Manganese</keyword>
<dbReference type="InterPro" id="IPR011761">
    <property type="entry name" value="ATP-grasp"/>
</dbReference>
<gene>
    <name evidence="13 18" type="primary">ddl</name>
    <name evidence="18" type="ORF">Mal4_25160</name>
</gene>
<dbReference type="PANTHER" id="PTHR23132:SF23">
    <property type="entry name" value="D-ALANINE--D-ALANINE LIGASE B"/>
    <property type="match status" value="1"/>
</dbReference>
<evidence type="ECO:0000256" key="3">
    <source>
        <dbReference type="ARBA" id="ARBA00010871"/>
    </source>
</evidence>
<keyword evidence="6 13" id="KW-0436">Ligase</keyword>
<dbReference type="Gene3D" id="3.30.1490.20">
    <property type="entry name" value="ATP-grasp fold, A domain"/>
    <property type="match status" value="1"/>
</dbReference>